<accession>A0RXG7</accession>
<dbReference type="InterPro" id="IPR009000">
    <property type="entry name" value="Transl_B-barrel_sf"/>
</dbReference>
<proteinExistence type="predicted"/>
<evidence type="ECO:0000313" key="1">
    <source>
        <dbReference type="EMBL" id="ABK78034.1"/>
    </source>
</evidence>
<dbReference type="Proteomes" id="UP000000758">
    <property type="component" value="Chromosome"/>
</dbReference>
<dbReference type="Gene3D" id="2.40.10.230">
    <property type="entry name" value="Probable tRNA pseudouridine synthase domain"/>
    <property type="match status" value="1"/>
</dbReference>
<dbReference type="EnsemblBacteria" id="ABK78034">
    <property type="protein sequence ID" value="ABK78034"/>
    <property type="gene ID" value="CENSYa_1412"/>
</dbReference>
<reference evidence="1 2" key="1">
    <citation type="journal article" date="2006" name="Proc. Natl. Acad. Sci. U.S.A.">
        <title>Genomic analysis of the uncultivated marine crenarchaeote Cenarchaeum symbiosum.</title>
        <authorList>
            <person name="Hallam S.J."/>
            <person name="Konstantinidis K.T."/>
            <person name="Putnam N."/>
            <person name="Schleper C."/>
            <person name="Watanabe Y."/>
            <person name="Sugahara J."/>
            <person name="Preston C."/>
            <person name="de la Torre J."/>
            <person name="Richardson P.M."/>
            <person name="DeLong E.F."/>
        </authorList>
    </citation>
    <scope>NUCLEOTIDE SEQUENCE [LARGE SCALE GENOMIC DNA]</scope>
    <source>
        <strain evidence="2">A</strain>
    </source>
</reference>
<sequence>MKNAGSIMHIAGSGRAIIRLKAALPEGQVLYDSKGTKVARVMELIGPVSGPMASAALLTNNTKKSAGSDVFTKDGPAGGRR</sequence>
<dbReference type="HOGENOM" id="CLU_165890_0_0_2"/>
<dbReference type="EMBL" id="DP000238">
    <property type="protein sequence ID" value="ABK78034.1"/>
    <property type="molecule type" value="Genomic_DNA"/>
</dbReference>
<dbReference type="STRING" id="414004.CENSYa_1412"/>
<gene>
    <name evidence="1" type="ordered locus">CENSYa_1412</name>
</gene>
<organism evidence="1 2">
    <name type="scientific">Cenarchaeum symbiosum (strain A)</name>
    <dbReference type="NCBI Taxonomy" id="414004"/>
    <lineage>
        <taxon>Archaea</taxon>
        <taxon>Nitrososphaerota</taxon>
        <taxon>Candidatus Cenarchaeales</taxon>
        <taxon>Candidatus Cenarchaeaceae</taxon>
        <taxon>Candidatus Cenarchaeum</taxon>
    </lineage>
</organism>
<protein>
    <submittedName>
        <fullName evidence="1">Uncharacterized protein</fullName>
    </submittedName>
</protein>
<name>A0RXG7_CENSY</name>
<keyword evidence="2" id="KW-1185">Reference proteome</keyword>
<evidence type="ECO:0000313" key="2">
    <source>
        <dbReference type="Proteomes" id="UP000000758"/>
    </source>
</evidence>
<dbReference type="KEGG" id="csy:CENSYa_1412"/>
<dbReference type="InterPro" id="IPR038664">
    <property type="entry name" value="Gar1/Naf1_Cbf5-bd_sf"/>
</dbReference>
<dbReference type="SUPFAM" id="SSF50447">
    <property type="entry name" value="Translation proteins"/>
    <property type="match status" value="1"/>
</dbReference>
<dbReference type="AlphaFoldDB" id="A0RXG7"/>